<name>A0AAE9SIP6_9SPIR</name>
<dbReference type="AlphaFoldDB" id="A0AAE9SIP6"/>
<dbReference type="Gene3D" id="3.40.630.30">
    <property type="match status" value="1"/>
</dbReference>
<dbReference type="InterPro" id="IPR016181">
    <property type="entry name" value="Acyl_CoA_acyltransferase"/>
</dbReference>
<dbReference type="Proteomes" id="UP001058682">
    <property type="component" value="Chromosome"/>
</dbReference>
<sequence>MNLMRSYLEYKKLTIEDINSITQIYINYYNNIENGCWTKEKACKRISQLITISDSMCLGMYKEELLIGFILGYYKQFDDLLAYFLDEIVIDTNHQNKGYGTSLIKAMEDIVKINGVTLIELSSVNDKAHIHFYKKSGFYIADNFIPMGKFLKETNI</sequence>
<dbReference type="SUPFAM" id="SSF55729">
    <property type="entry name" value="Acyl-CoA N-acyltransferases (Nat)"/>
    <property type="match status" value="1"/>
</dbReference>
<dbReference type="InterPro" id="IPR000182">
    <property type="entry name" value="GNAT_dom"/>
</dbReference>
<proteinExistence type="predicted"/>
<feature type="domain" description="N-acetyltransferase" evidence="1">
    <location>
        <begin position="8"/>
        <end position="152"/>
    </location>
</feature>
<dbReference type="EMBL" id="CP038804">
    <property type="protein sequence ID" value="UTY33151.1"/>
    <property type="molecule type" value="Genomic_DNA"/>
</dbReference>
<accession>A0AAE9SIP6</accession>
<evidence type="ECO:0000259" key="1">
    <source>
        <dbReference type="PROSITE" id="PS51186"/>
    </source>
</evidence>
<evidence type="ECO:0000313" key="3">
    <source>
        <dbReference type="Proteomes" id="UP001058682"/>
    </source>
</evidence>
<dbReference type="CDD" id="cd04301">
    <property type="entry name" value="NAT_SF"/>
    <property type="match status" value="1"/>
</dbReference>
<organism evidence="2 3">
    <name type="scientific">Treponema putidum</name>
    <dbReference type="NCBI Taxonomy" id="221027"/>
    <lineage>
        <taxon>Bacteria</taxon>
        <taxon>Pseudomonadati</taxon>
        <taxon>Spirochaetota</taxon>
        <taxon>Spirochaetia</taxon>
        <taxon>Spirochaetales</taxon>
        <taxon>Treponemataceae</taxon>
        <taxon>Treponema</taxon>
    </lineage>
</organism>
<dbReference type="GO" id="GO:0016747">
    <property type="term" value="F:acyltransferase activity, transferring groups other than amino-acyl groups"/>
    <property type="evidence" value="ECO:0007669"/>
    <property type="project" value="InterPro"/>
</dbReference>
<reference evidence="2" key="1">
    <citation type="submission" date="2019-04" db="EMBL/GenBank/DDBJ databases">
        <title>Whole genome sequencing of oral phylogroup 2 treponemes.</title>
        <authorList>
            <person name="Chan Y."/>
            <person name="Zeng H.H."/>
            <person name="Yu X.L."/>
            <person name="Leung W.K."/>
            <person name="Watt R.M."/>
        </authorList>
    </citation>
    <scope>NUCLEOTIDE SEQUENCE</scope>
    <source>
        <strain evidence="2">OMZ 835</strain>
    </source>
</reference>
<gene>
    <name evidence="2" type="ORF">E4N74_03350</name>
</gene>
<dbReference type="PROSITE" id="PS51186">
    <property type="entry name" value="GNAT"/>
    <property type="match status" value="1"/>
</dbReference>
<protein>
    <submittedName>
        <fullName evidence="2">GNAT family N-acetyltransferase</fullName>
    </submittedName>
</protein>
<evidence type="ECO:0000313" key="2">
    <source>
        <dbReference type="EMBL" id="UTY33151.1"/>
    </source>
</evidence>
<dbReference type="Pfam" id="PF00583">
    <property type="entry name" value="Acetyltransf_1"/>
    <property type="match status" value="1"/>
</dbReference>